<reference evidence="3 4" key="1">
    <citation type="submission" date="2020-08" db="EMBL/GenBank/DDBJ databases">
        <title>Genome public.</title>
        <authorList>
            <person name="Liu C."/>
            <person name="Sun Q."/>
        </authorList>
    </citation>
    <scope>NUCLEOTIDE SEQUENCE [LARGE SCALE GENOMIC DNA]</scope>
    <source>
        <strain evidence="3 4">NSJ-6</strain>
    </source>
</reference>
<feature type="transmembrane region" description="Helical" evidence="1">
    <location>
        <begin position="183"/>
        <end position="200"/>
    </location>
</feature>
<accession>A0ABR7DBS7</accession>
<dbReference type="InterPro" id="IPR036938">
    <property type="entry name" value="PAP2/HPO_sf"/>
</dbReference>
<keyword evidence="1" id="KW-0812">Transmembrane</keyword>
<keyword evidence="1" id="KW-1133">Transmembrane helix</keyword>
<comment type="caution">
    <text evidence="3">The sequence shown here is derived from an EMBL/GenBank/DDBJ whole genome shotgun (WGS) entry which is preliminary data.</text>
</comment>
<keyword evidence="4" id="KW-1185">Reference proteome</keyword>
<evidence type="ECO:0000256" key="1">
    <source>
        <dbReference type="SAM" id="Phobius"/>
    </source>
</evidence>
<sequence length="238" mass="28311">MLKRIIYEVKKYEYKLDLVWFILFPLFNLVYILANHIYKKGFDLTIALDTLIPLIPIFVIPYVYWYIYMIIGYFVISITNRKEYMRSMLGLFLGMWISYIIYFIFPTEIVRPTLVDNSFFNSIINIIYISDRPFNCFPSLHVLGTYFVMRYTKKDNNKYIYFYTKIVGVLIILSTIFIKQHFVLDVVASIVLVEIINVIVKKVSDERLEKCLNVPYLILRRITSYSRKLVGIGSNDKI</sequence>
<name>A0ABR7DBS7_9CLOT</name>
<feature type="transmembrane region" description="Helical" evidence="1">
    <location>
        <begin position="54"/>
        <end position="76"/>
    </location>
</feature>
<keyword evidence="1" id="KW-0472">Membrane</keyword>
<proteinExistence type="predicted"/>
<dbReference type="InterPro" id="IPR026841">
    <property type="entry name" value="Aur1/Ipt1"/>
</dbReference>
<dbReference type="EMBL" id="JACOOO010000012">
    <property type="protein sequence ID" value="MBC5628580.1"/>
    <property type="molecule type" value="Genomic_DNA"/>
</dbReference>
<feature type="transmembrane region" description="Helical" evidence="1">
    <location>
        <begin position="88"/>
        <end position="105"/>
    </location>
</feature>
<organism evidence="3 4">
    <name type="scientific">Clostridium hominis</name>
    <dbReference type="NCBI Taxonomy" id="2763036"/>
    <lineage>
        <taxon>Bacteria</taxon>
        <taxon>Bacillati</taxon>
        <taxon>Bacillota</taxon>
        <taxon>Clostridia</taxon>
        <taxon>Eubacteriales</taxon>
        <taxon>Clostridiaceae</taxon>
        <taxon>Clostridium</taxon>
    </lineage>
</organism>
<feature type="transmembrane region" description="Helical" evidence="1">
    <location>
        <begin position="160"/>
        <end position="177"/>
    </location>
</feature>
<dbReference type="RefSeq" id="WP_186859617.1">
    <property type="nucleotide sequence ID" value="NZ_JACOOO010000012.1"/>
</dbReference>
<protein>
    <submittedName>
        <fullName evidence="3">Phosphatase PAP2 family protein</fullName>
    </submittedName>
</protein>
<gene>
    <name evidence="3" type="ORF">H8S20_06675</name>
</gene>
<feature type="domain" description="Inositolphosphotransferase Aur1/Ipt1" evidence="2">
    <location>
        <begin position="59"/>
        <end position="195"/>
    </location>
</feature>
<evidence type="ECO:0000259" key="2">
    <source>
        <dbReference type="Pfam" id="PF14378"/>
    </source>
</evidence>
<feature type="transmembrane region" description="Helical" evidence="1">
    <location>
        <begin position="125"/>
        <end position="148"/>
    </location>
</feature>
<dbReference type="SUPFAM" id="SSF48317">
    <property type="entry name" value="Acid phosphatase/Vanadium-dependent haloperoxidase"/>
    <property type="match status" value="1"/>
</dbReference>
<evidence type="ECO:0000313" key="3">
    <source>
        <dbReference type="EMBL" id="MBC5628580.1"/>
    </source>
</evidence>
<feature type="transmembrane region" description="Helical" evidence="1">
    <location>
        <begin position="12"/>
        <end position="34"/>
    </location>
</feature>
<dbReference type="Pfam" id="PF14378">
    <property type="entry name" value="PAP2_3"/>
    <property type="match status" value="1"/>
</dbReference>
<dbReference type="Proteomes" id="UP000596929">
    <property type="component" value="Unassembled WGS sequence"/>
</dbReference>
<evidence type="ECO:0000313" key="4">
    <source>
        <dbReference type="Proteomes" id="UP000596929"/>
    </source>
</evidence>